<accession>A0A4Q9PD95</accession>
<dbReference type="EMBL" id="ML145456">
    <property type="protein sequence ID" value="TBU51002.1"/>
    <property type="molecule type" value="Genomic_DNA"/>
</dbReference>
<feature type="compositionally biased region" description="Low complexity" evidence="1">
    <location>
        <begin position="70"/>
        <end position="97"/>
    </location>
</feature>
<protein>
    <submittedName>
        <fullName evidence="3">Uncharacterized protein</fullName>
    </submittedName>
</protein>
<evidence type="ECO:0000256" key="1">
    <source>
        <dbReference type="SAM" id="MobiDB-lite"/>
    </source>
</evidence>
<dbReference type="AlphaFoldDB" id="A0A4Q9PD95"/>
<reference evidence="3 4" key="1">
    <citation type="submission" date="2019-01" db="EMBL/GenBank/DDBJ databases">
        <title>Draft genome sequences of three monokaryotic isolates of the white-rot basidiomycete fungus Dichomitus squalens.</title>
        <authorList>
            <consortium name="DOE Joint Genome Institute"/>
            <person name="Lopez S.C."/>
            <person name="Andreopoulos B."/>
            <person name="Pangilinan J."/>
            <person name="Lipzen A."/>
            <person name="Riley R."/>
            <person name="Ahrendt S."/>
            <person name="Ng V."/>
            <person name="Barry K."/>
            <person name="Daum C."/>
            <person name="Grigoriev I.V."/>
            <person name="Hilden K.S."/>
            <person name="Makela M.R."/>
            <person name="de Vries R.P."/>
        </authorList>
    </citation>
    <scope>NUCLEOTIDE SEQUENCE [LARGE SCALE GENOMIC DNA]</scope>
    <source>
        <strain evidence="3 4">CBS 464.89</strain>
    </source>
</reference>
<evidence type="ECO:0000313" key="3">
    <source>
        <dbReference type="EMBL" id="TBU51002.1"/>
    </source>
</evidence>
<dbReference type="Proteomes" id="UP000292082">
    <property type="component" value="Unassembled WGS sequence"/>
</dbReference>
<keyword evidence="4" id="KW-1185">Reference proteome</keyword>
<sequence>MRKEYPAHIWPTNENFYSKPGNHLAFRLHPSQPHHHPVTVPRCPPAGSSAQSGNFNIDAEFSREDNSSGSQSDPDPASSNPDPSSSPVSSPSPSDSEPSSERTHVILIVGCTLGALLVVSIVAFVLWWKLRKPRSQDGGAYSHLIRGEEGPEREKPKKGFRELSLAVQVEC</sequence>
<keyword evidence="2" id="KW-0472">Membrane</keyword>
<evidence type="ECO:0000256" key="2">
    <source>
        <dbReference type="SAM" id="Phobius"/>
    </source>
</evidence>
<evidence type="ECO:0000313" key="4">
    <source>
        <dbReference type="Proteomes" id="UP000292082"/>
    </source>
</evidence>
<organism evidence="3 4">
    <name type="scientific">Dichomitus squalens</name>
    <dbReference type="NCBI Taxonomy" id="114155"/>
    <lineage>
        <taxon>Eukaryota</taxon>
        <taxon>Fungi</taxon>
        <taxon>Dikarya</taxon>
        <taxon>Basidiomycota</taxon>
        <taxon>Agaricomycotina</taxon>
        <taxon>Agaricomycetes</taxon>
        <taxon>Polyporales</taxon>
        <taxon>Polyporaceae</taxon>
        <taxon>Dichomitus</taxon>
    </lineage>
</organism>
<feature type="compositionally biased region" description="Basic and acidic residues" evidence="1">
    <location>
        <begin position="145"/>
        <end position="159"/>
    </location>
</feature>
<feature type="region of interest" description="Disordered" evidence="1">
    <location>
        <begin position="28"/>
        <end position="99"/>
    </location>
</feature>
<proteinExistence type="predicted"/>
<name>A0A4Q9PD95_9APHY</name>
<keyword evidence="2" id="KW-1133">Transmembrane helix</keyword>
<feature type="transmembrane region" description="Helical" evidence="2">
    <location>
        <begin position="105"/>
        <end position="128"/>
    </location>
</feature>
<gene>
    <name evidence="3" type="ORF">BD310DRAFT_983033</name>
</gene>
<feature type="region of interest" description="Disordered" evidence="1">
    <location>
        <begin position="135"/>
        <end position="159"/>
    </location>
</feature>
<keyword evidence="2" id="KW-0812">Transmembrane</keyword>